<reference evidence="2" key="1">
    <citation type="submission" date="2016-04" db="EMBL/GenBank/DDBJ databases">
        <authorList>
            <person name="Tagini F."/>
        </authorList>
    </citation>
    <scope>NUCLEOTIDE SEQUENCE [LARGE SCALE GENOMIC DNA]</scope>
    <source>
        <strain evidence="2">CHUV0807</strain>
    </source>
</reference>
<evidence type="ECO:0000313" key="2">
    <source>
        <dbReference type="Proteomes" id="UP000190837"/>
    </source>
</evidence>
<name>A0A1C3H6F4_9GAMM</name>
<sequence length="57" mass="6337">MYANKDIARPLQNAISAPFGSRSEALHSHPFAHLNLSNTQNVYIRAFIILRISNSGI</sequence>
<evidence type="ECO:0000313" key="1">
    <source>
        <dbReference type="EMBL" id="SAM69567.1"/>
    </source>
</evidence>
<gene>
    <name evidence="1" type="ORF">CHUV0807_2077</name>
</gene>
<organism evidence="1 2">
    <name type="scientific">Cardiobacterium hominis</name>
    <dbReference type="NCBI Taxonomy" id="2718"/>
    <lineage>
        <taxon>Bacteria</taxon>
        <taxon>Pseudomonadati</taxon>
        <taxon>Pseudomonadota</taxon>
        <taxon>Gammaproteobacteria</taxon>
        <taxon>Cardiobacteriales</taxon>
        <taxon>Cardiobacteriaceae</taxon>
        <taxon>Cardiobacterium</taxon>
    </lineage>
</organism>
<dbReference type="AlphaFoldDB" id="A0A1C3H6F4"/>
<dbReference type="EMBL" id="FKLO01000069">
    <property type="protein sequence ID" value="SAM69567.1"/>
    <property type="molecule type" value="Genomic_DNA"/>
</dbReference>
<protein>
    <submittedName>
        <fullName evidence="1">Uncharacterized protein</fullName>
    </submittedName>
</protein>
<dbReference type="Proteomes" id="UP000190837">
    <property type="component" value="Unassembled WGS sequence"/>
</dbReference>
<accession>A0A1C3H6F4</accession>
<proteinExistence type="predicted"/>